<gene>
    <name evidence="2" type="primary">139</name>
    <name evidence="2" type="ORF">PBI_BACHITA_139</name>
</gene>
<evidence type="ECO:0000256" key="1">
    <source>
        <dbReference type="SAM" id="MobiDB-lite"/>
    </source>
</evidence>
<feature type="region of interest" description="Disordered" evidence="1">
    <location>
        <begin position="1"/>
        <end position="35"/>
    </location>
</feature>
<name>A0A160DI89_9CAUD</name>
<dbReference type="EMBL" id="KU998247">
    <property type="protein sequence ID" value="ANA86814.1"/>
    <property type="molecule type" value="Genomic_DNA"/>
</dbReference>
<reference evidence="2 3" key="1">
    <citation type="submission" date="2016-03" db="EMBL/GenBank/DDBJ databases">
        <authorList>
            <person name="Montgomery M.T."/>
            <person name="Guerrero C.A."/>
            <person name="Mavrich T.N."/>
            <person name="Pope W.H."/>
            <person name="Garlena R.A."/>
            <person name="Russell D.A."/>
            <person name="Jacobs-Sera D."/>
            <person name="Hendrix R.W."/>
            <person name="Hatfull G.F."/>
        </authorList>
    </citation>
    <scope>NUCLEOTIDE SEQUENCE [LARGE SCALE GENOMIC DNA]</scope>
</reference>
<dbReference type="Proteomes" id="UP000201796">
    <property type="component" value="Segment"/>
</dbReference>
<protein>
    <submittedName>
        <fullName evidence="2">Uncharacterized protein</fullName>
    </submittedName>
</protein>
<dbReference type="KEGG" id="vg:28802717"/>
<dbReference type="GeneID" id="28802717"/>
<proteinExistence type="predicted"/>
<accession>A0A160DI89</accession>
<organism evidence="2 3">
    <name type="scientific">Gordonia phage Bachita</name>
    <dbReference type="NCBI Taxonomy" id="1838061"/>
    <lineage>
        <taxon>Viruses</taxon>
        <taxon>Duplodnaviria</taxon>
        <taxon>Heunggongvirae</taxon>
        <taxon>Uroviricota</taxon>
        <taxon>Caudoviricetes</taxon>
        <taxon>Smoothievirus</taxon>
        <taxon>Smoothievirus bachita</taxon>
    </lineage>
</organism>
<dbReference type="RefSeq" id="YP_009276250.1">
    <property type="nucleotide sequence ID" value="NC_030936.1"/>
</dbReference>
<evidence type="ECO:0000313" key="3">
    <source>
        <dbReference type="Proteomes" id="UP000201796"/>
    </source>
</evidence>
<evidence type="ECO:0000313" key="2">
    <source>
        <dbReference type="EMBL" id="ANA86814.1"/>
    </source>
</evidence>
<keyword evidence="3" id="KW-1185">Reference proteome</keyword>
<sequence length="204" mass="23581">MSDEEAPKRVRKVVETRHFTTEGRKEPSQDDRDRIDREFLKDVALATPEGQEYFDEAFVNLRLPPHGDLPSVEMFNPMGIRMAAAFRRLGYVRVEDREEIRWIPSAGMAGKVSEMDQGVWIERNDDGTWPSMDPLDYIDPNDIKTEPTPDDEFEDEIDANRRYRAVHVPTGHVAYGRKPLNAHKNLIEKLERIEASREGDSEEV</sequence>